<dbReference type="Pfam" id="PF01494">
    <property type="entry name" value="FAD_binding_3"/>
    <property type="match status" value="1"/>
</dbReference>
<keyword evidence="3" id="KW-0274">FAD</keyword>
<dbReference type="PRINTS" id="PR00420">
    <property type="entry name" value="RNGMNOXGNASE"/>
</dbReference>
<accession>A0A366LQJ1</accession>
<comment type="caution">
    <text evidence="5">The sequence shown here is derived from an EMBL/GenBank/DDBJ whole genome shotgun (WGS) entry which is preliminary data.</text>
</comment>
<evidence type="ECO:0000256" key="1">
    <source>
        <dbReference type="ARBA" id="ARBA00001974"/>
    </source>
</evidence>
<evidence type="ECO:0000313" key="6">
    <source>
        <dbReference type="Proteomes" id="UP000253303"/>
    </source>
</evidence>
<dbReference type="PANTHER" id="PTHR43004:SF19">
    <property type="entry name" value="BINDING MONOOXYGENASE, PUTATIVE (JCVI)-RELATED"/>
    <property type="match status" value="1"/>
</dbReference>
<evidence type="ECO:0000313" key="5">
    <source>
        <dbReference type="EMBL" id="RBQ15594.1"/>
    </source>
</evidence>
<dbReference type="GO" id="GO:0016709">
    <property type="term" value="F:oxidoreductase activity, acting on paired donors, with incorporation or reduction of molecular oxygen, NAD(P)H as one donor, and incorporation of one atom of oxygen"/>
    <property type="evidence" value="ECO:0007669"/>
    <property type="project" value="UniProtKB-ARBA"/>
</dbReference>
<keyword evidence="6" id="KW-1185">Reference proteome</keyword>
<dbReference type="Proteomes" id="UP000253303">
    <property type="component" value="Unassembled WGS sequence"/>
</dbReference>
<dbReference type="InterPro" id="IPR036188">
    <property type="entry name" value="FAD/NAD-bd_sf"/>
</dbReference>
<dbReference type="Gene3D" id="3.40.30.120">
    <property type="match status" value="1"/>
</dbReference>
<gene>
    <name evidence="5" type="ORF">DP939_35060</name>
</gene>
<name>A0A366LQJ1_9ACTN</name>
<sequence length="551" mass="57817">MSGDDWLDLSPSPTQGDLMSVRTTPVLVVGGSLSGLCTALFLSRHGLDVTLAERHPGTSIHPRTPGYNARTLELFRAAGVEDAVRAAGPWALDGTGLLWAESLTSPNHRWLRPPNARGAQADYSDVSPADDAILSQDVLEPVLREHAEALGADLLFGTELVAFANDPGGVTAVLADRATGARTEVEAGYLVAADGADSAIRDRLKIDRHGPGVLENVAAIMVRADLGDALRGKRFVIGQVSNPGFSGMVRVVGDRISLHVRYRPADGDAADLFPAARCVELARAATGIPGLDVEVLDVTPWQTTAAVADRFADGRVFLVGDAAHVMPPAGAYGGNTGIHDAANLAWKLAYVSRGWAGPALLDGYDAERRPIAEITMNQAVATRTAWFGRANPSGTPETELLDEVSLLFGYRYPPPGTDGPLVEDPRRPGGEPGSRVPHVWLEIGGERLSTVDLWARGMVLLAGAEGGGWARAADAVARARGLPLTGHVIGDVIGGDAIDVEGRWPEMSGTSPEGATLVRPDGFIAWRTSDPAGPDAHAVLAGVLARTLDAP</sequence>
<evidence type="ECO:0000256" key="3">
    <source>
        <dbReference type="ARBA" id="ARBA00022827"/>
    </source>
</evidence>
<dbReference type="InterPro" id="IPR050641">
    <property type="entry name" value="RIFMO-like"/>
</dbReference>
<keyword evidence="5" id="KW-0503">Monooxygenase</keyword>
<protein>
    <submittedName>
        <fullName evidence="5">Monooxygenase</fullName>
    </submittedName>
</protein>
<keyword evidence="2" id="KW-0285">Flavoprotein</keyword>
<dbReference type="Gene3D" id="3.50.50.60">
    <property type="entry name" value="FAD/NAD(P)-binding domain"/>
    <property type="match status" value="1"/>
</dbReference>
<dbReference type="EMBL" id="QMEY01000022">
    <property type="protein sequence ID" value="RBQ15594.1"/>
    <property type="molecule type" value="Genomic_DNA"/>
</dbReference>
<reference evidence="5 6" key="1">
    <citation type="submission" date="2018-06" db="EMBL/GenBank/DDBJ databases">
        <title>Sphaerisporangium craniellae sp. nov., isolated from a marine sponge in the South China Sea.</title>
        <authorList>
            <person name="Li L."/>
        </authorList>
    </citation>
    <scope>NUCLEOTIDE SEQUENCE [LARGE SCALE GENOMIC DNA]</scope>
    <source>
        <strain evidence="5 6">LHW63015</strain>
    </source>
</reference>
<dbReference type="SUPFAM" id="SSF51905">
    <property type="entry name" value="FAD/NAD(P)-binding domain"/>
    <property type="match status" value="1"/>
</dbReference>
<feature type="domain" description="FAD-binding" evidence="4">
    <location>
        <begin position="24"/>
        <end position="377"/>
    </location>
</feature>
<proteinExistence type="predicted"/>
<comment type="cofactor">
    <cofactor evidence="1">
        <name>FAD</name>
        <dbReference type="ChEBI" id="CHEBI:57692"/>
    </cofactor>
</comment>
<dbReference type="Pfam" id="PF21274">
    <property type="entry name" value="Rng_hyd_C"/>
    <property type="match status" value="1"/>
</dbReference>
<dbReference type="PANTHER" id="PTHR43004">
    <property type="entry name" value="TRK SYSTEM POTASSIUM UPTAKE PROTEIN"/>
    <property type="match status" value="1"/>
</dbReference>
<evidence type="ECO:0000259" key="4">
    <source>
        <dbReference type="Pfam" id="PF01494"/>
    </source>
</evidence>
<dbReference type="Gene3D" id="3.30.9.10">
    <property type="entry name" value="D-Amino Acid Oxidase, subunit A, domain 2"/>
    <property type="match status" value="1"/>
</dbReference>
<evidence type="ECO:0000256" key="2">
    <source>
        <dbReference type="ARBA" id="ARBA00022630"/>
    </source>
</evidence>
<dbReference type="InterPro" id="IPR002938">
    <property type="entry name" value="FAD-bd"/>
</dbReference>
<dbReference type="AlphaFoldDB" id="A0A366LQJ1"/>
<organism evidence="5 6">
    <name type="scientific">Spongiactinospora rosea</name>
    <dbReference type="NCBI Taxonomy" id="2248750"/>
    <lineage>
        <taxon>Bacteria</taxon>
        <taxon>Bacillati</taxon>
        <taxon>Actinomycetota</taxon>
        <taxon>Actinomycetes</taxon>
        <taxon>Streptosporangiales</taxon>
        <taxon>Streptosporangiaceae</taxon>
        <taxon>Spongiactinospora</taxon>
    </lineage>
</organism>
<dbReference type="GO" id="GO:0071949">
    <property type="term" value="F:FAD binding"/>
    <property type="evidence" value="ECO:0007669"/>
    <property type="project" value="InterPro"/>
</dbReference>
<keyword evidence="5" id="KW-0560">Oxidoreductase</keyword>